<evidence type="ECO:0000313" key="4">
    <source>
        <dbReference type="Proteomes" id="UP000541185"/>
    </source>
</evidence>
<dbReference type="InterPro" id="IPR038351">
    <property type="entry name" value="MCD_N_sf"/>
</dbReference>
<dbReference type="Pfam" id="PF17408">
    <property type="entry name" value="MCD_N"/>
    <property type="match status" value="1"/>
</dbReference>
<dbReference type="InterPro" id="IPR007956">
    <property type="entry name" value="Malonyl_CoA_deC_C"/>
</dbReference>
<dbReference type="PANTHER" id="PTHR28641">
    <property type="match status" value="1"/>
</dbReference>
<dbReference type="Gene3D" id="3.40.630.150">
    <property type="entry name" value="Malonyl-CoA decarboxylase, catalytic domain"/>
    <property type="match status" value="1"/>
</dbReference>
<gene>
    <name evidence="3" type="ORF">HHL11_15710</name>
</gene>
<dbReference type="GO" id="GO:0006633">
    <property type="term" value="P:fatty acid biosynthetic process"/>
    <property type="evidence" value="ECO:0007669"/>
    <property type="project" value="InterPro"/>
</dbReference>
<dbReference type="EMBL" id="JABBFX010000001">
    <property type="protein sequence ID" value="NML45200.1"/>
    <property type="molecule type" value="Genomic_DNA"/>
</dbReference>
<evidence type="ECO:0000259" key="1">
    <source>
        <dbReference type="Pfam" id="PF05292"/>
    </source>
</evidence>
<reference evidence="3 4" key="1">
    <citation type="submission" date="2020-04" db="EMBL/GenBank/DDBJ databases">
        <title>Ramlibacter sp. G-1-2-2 isolated from soil.</title>
        <authorList>
            <person name="Dahal R.H."/>
        </authorList>
    </citation>
    <scope>NUCLEOTIDE SEQUENCE [LARGE SCALE GENOMIC DNA]</scope>
    <source>
        <strain evidence="3 4">G-1-2-2</strain>
    </source>
</reference>
<evidence type="ECO:0000259" key="2">
    <source>
        <dbReference type="Pfam" id="PF17408"/>
    </source>
</evidence>
<feature type="domain" description="Malonyl-CoA decarboxylase C-terminal" evidence="1">
    <location>
        <begin position="210"/>
        <end position="441"/>
    </location>
</feature>
<dbReference type="Gene3D" id="1.20.140.90">
    <property type="entry name" value="Malonyl-CoA decarboxylase, oligemerization domain"/>
    <property type="match status" value="1"/>
</dbReference>
<dbReference type="PANTHER" id="PTHR28641:SF1">
    <property type="entry name" value="MALONYL-COA DECARBOXYLASE, MITOCHONDRIAL"/>
    <property type="match status" value="1"/>
</dbReference>
<proteinExistence type="predicted"/>
<comment type="caution">
    <text evidence="3">The sequence shown here is derived from an EMBL/GenBank/DDBJ whole genome shotgun (WGS) entry which is preliminary data.</text>
</comment>
<accession>A0A848H780</accession>
<dbReference type="Pfam" id="PF05292">
    <property type="entry name" value="MCD"/>
    <property type="match status" value="1"/>
</dbReference>
<protein>
    <submittedName>
        <fullName evidence="3">Malonyl-CoA decarboxylase</fullName>
    </submittedName>
</protein>
<dbReference type="AlphaFoldDB" id="A0A848H780"/>
<name>A0A848H780_9BURK</name>
<evidence type="ECO:0000313" key="3">
    <source>
        <dbReference type="EMBL" id="NML45200.1"/>
    </source>
</evidence>
<dbReference type="GO" id="GO:0050080">
    <property type="term" value="F:malonyl-CoA decarboxylase activity"/>
    <property type="evidence" value="ECO:0007669"/>
    <property type="project" value="InterPro"/>
</dbReference>
<organism evidence="3 4">
    <name type="scientific">Ramlibacter agri</name>
    <dbReference type="NCBI Taxonomy" id="2728837"/>
    <lineage>
        <taxon>Bacteria</taxon>
        <taxon>Pseudomonadati</taxon>
        <taxon>Pseudomonadota</taxon>
        <taxon>Betaproteobacteria</taxon>
        <taxon>Burkholderiales</taxon>
        <taxon>Comamonadaceae</taxon>
        <taxon>Ramlibacter</taxon>
    </lineage>
</organism>
<sequence>MVIPVDWIAKRASLWRPGFEKPSAAAPREGRPRAAAGVAAVAGAPAARSTRERLQATLRRGQEALSPRVLRRALAELQAVVDPRLSEVEGGRRAKAFAEWYRTATAEERRDCWLLMSEHFGPDPKKLQAAREHFEAMQGKTEEGAAEIRWRRALVSPRTRLLQRFAAIPSGMRFLVDLRAELLPHLKQDKRLLPLDAELETLFSTWFDVAFLELRRLSWDSPASLLEKLIKYEAVHDIRSWSDLKNRLDEGDRRCYGFFHPKLEGEPLIFVEVALTDSMSDCITPLLDEAAAAADAERSTTAIFYSISNTQTGLRGVSFGDSLIKRVVEQLKEELPRLKCFATLSPIPGLRAWLAKNAPAEKLAQWEQPLGLAAKSPERQELLGWAARYLGQELQDGKPLDPVARFHLGNGARVERLNWAGDPSPKGIKQSYGLMVNYLYDLKRLDKHRTLLAQGQIPMAGAVADLYV</sequence>
<feature type="domain" description="Malonyl-CoA decarboxylase N-terminal" evidence="2">
    <location>
        <begin position="120"/>
        <end position="207"/>
    </location>
</feature>
<dbReference type="InterPro" id="IPR038917">
    <property type="entry name" value="Malonyl_CoA_deC"/>
</dbReference>
<dbReference type="InterPro" id="IPR042303">
    <property type="entry name" value="Malonyl_CoA_deC_C_sf"/>
</dbReference>
<keyword evidence="4" id="KW-1185">Reference proteome</keyword>
<dbReference type="RefSeq" id="WP_169419286.1">
    <property type="nucleotide sequence ID" value="NZ_JABBFX010000001.1"/>
</dbReference>
<dbReference type="InterPro" id="IPR035372">
    <property type="entry name" value="MCD_N"/>
</dbReference>
<dbReference type="Proteomes" id="UP000541185">
    <property type="component" value="Unassembled WGS sequence"/>
</dbReference>